<evidence type="ECO:0000313" key="3">
    <source>
        <dbReference type="Proteomes" id="UP000185895"/>
    </source>
</evidence>
<dbReference type="RefSeq" id="WP_070071005.1">
    <property type="nucleotide sequence ID" value="NZ_MKKK01000073.1"/>
</dbReference>
<dbReference type="GO" id="GO:0015628">
    <property type="term" value="P:protein secretion by the type II secretion system"/>
    <property type="evidence" value="ECO:0007669"/>
    <property type="project" value="InterPro"/>
</dbReference>
<dbReference type="EMBL" id="MKKK01000073">
    <property type="protein sequence ID" value="OEY91793.1"/>
    <property type="molecule type" value="Genomic_DNA"/>
</dbReference>
<dbReference type="NCBIfam" id="TIGR02532">
    <property type="entry name" value="IV_pilin_GFxxxE"/>
    <property type="match status" value="1"/>
</dbReference>
<name>A0A1E7QXM0_9GAMM</name>
<reference evidence="2 3" key="1">
    <citation type="submission" date="2016-09" db="EMBL/GenBank/DDBJ databases">
        <authorList>
            <person name="Capua I."/>
            <person name="De Benedictis P."/>
            <person name="Joannis T."/>
            <person name="Lombin L.H."/>
            <person name="Cattoli G."/>
        </authorList>
    </citation>
    <scope>NUCLEOTIDE SEQUENCE [LARGE SCALE GENOMIC DNA]</scope>
    <source>
        <strain evidence="2 3">ANC 4671</strain>
    </source>
</reference>
<dbReference type="PROSITE" id="PS00409">
    <property type="entry name" value="PROKAR_NTER_METHYL"/>
    <property type="match status" value="1"/>
</dbReference>
<feature type="transmembrane region" description="Helical" evidence="1">
    <location>
        <begin position="6"/>
        <end position="27"/>
    </location>
</feature>
<dbReference type="Gene3D" id="3.30.700.10">
    <property type="entry name" value="Glycoprotein, Type 4 Pilin"/>
    <property type="match status" value="1"/>
</dbReference>
<dbReference type="InterPro" id="IPR012902">
    <property type="entry name" value="N_methyl_site"/>
</dbReference>
<organism evidence="2 3">
    <name type="scientific">Acinetobacter qingfengensis</name>
    <dbReference type="NCBI Taxonomy" id="1262585"/>
    <lineage>
        <taxon>Bacteria</taxon>
        <taxon>Pseudomonadati</taxon>
        <taxon>Pseudomonadota</taxon>
        <taxon>Gammaproteobacteria</taxon>
        <taxon>Moraxellales</taxon>
        <taxon>Moraxellaceae</taxon>
        <taxon>Acinetobacter</taxon>
    </lineage>
</organism>
<keyword evidence="1" id="KW-0472">Membrane</keyword>
<dbReference type="Proteomes" id="UP000185895">
    <property type="component" value="Unassembled WGS sequence"/>
</dbReference>
<gene>
    <name evidence="2" type="ORF">BJI46_06570</name>
</gene>
<dbReference type="OrthoDB" id="5587184at2"/>
<dbReference type="AlphaFoldDB" id="A0A1E7QXM0"/>
<evidence type="ECO:0000313" key="2">
    <source>
        <dbReference type="EMBL" id="OEY91793.1"/>
    </source>
</evidence>
<dbReference type="InterPro" id="IPR045584">
    <property type="entry name" value="Pilin-like"/>
</dbReference>
<dbReference type="GO" id="GO:0005886">
    <property type="term" value="C:plasma membrane"/>
    <property type="evidence" value="ECO:0007669"/>
    <property type="project" value="UniProtKB-SubCell"/>
</dbReference>
<sequence length="143" mass="15317">MQKNTGFTLVELMVTIAVLAIIMMMAVPSFSTLMAKQNLNATTQELIATLTEARGQAILKRTAVTVTLNSTSENSSNHYYWSPKSNNTLTAPSGLSSITFNENGTVTADTDFVICNSRSNTTKTFSLSVMGVVYAMPSADGTC</sequence>
<keyword evidence="1" id="KW-1133">Transmembrane helix</keyword>
<dbReference type="STRING" id="1262585.BJI46_06570"/>
<dbReference type="GO" id="GO:0015627">
    <property type="term" value="C:type II protein secretion system complex"/>
    <property type="evidence" value="ECO:0007669"/>
    <property type="project" value="InterPro"/>
</dbReference>
<keyword evidence="3" id="KW-1185">Reference proteome</keyword>
<comment type="caution">
    <text evidence="2">The sequence shown here is derived from an EMBL/GenBank/DDBJ whole genome shotgun (WGS) entry which is preliminary data.</text>
</comment>
<dbReference type="SUPFAM" id="SSF54523">
    <property type="entry name" value="Pili subunits"/>
    <property type="match status" value="1"/>
</dbReference>
<proteinExistence type="predicted"/>
<dbReference type="Pfam" id="PF07963">
    <property type="entry name" value="N_methyl"/>
    <property type="match status" value="1"/>
</dbReference>
<protein>
    <submittedName>
        <fullName evidence="2">Pili assembly chaperone</fullName>
    </submittedName>
</protein>
<accession>A0A1E7QXM0</accession>
<evidence type="ECO:0000256" key="1">
    <source>
        <dbReference type="SAM" id="Phobius"/>
    </source>
</evidence>
<keyword evidence="1" id="KW-0812">Transmembrane</keyword>